<dbReference type="Proteomes" id="UP000569092">
    <property type="component" value="Unassembled WGS sequence"/>
</dbReference>
<name>A0A7W8J978_9BACT</name>
<gene>
    <name evidence="2" type="ORF">HDF10_001781</name>
</gene>
<dbReference type="EMBL" id="JACHDZ010000002">
    <property type="protein sequence ID" value="MBB5343806.1"/>
    <property type="molecule type" value="Genomic_DNA"/>
</dbReference>
<dbReference type="Pfam" id="PF12728">
    <property type="entry name" value="HTH_17"/>
    <property type="match status" value="1"/>
</dbReference>
<dbReference type="AlphaFoldDB" id="A0A7W8J978"/>
<evidence type="ECO:0000259" key="1">
    <source>
        <dbReference type="Pfam" id="PF12728"/>
    </source>
</evidence>
<evidence type="ECO:0000313" key="3">
    <source>
        <dbReference type="Proteomes" id="UP000569092"/>
    </source>
</evidence>
<dbReference type="InterPro" id="IPR041657">
    <property type="entry name" value="HTH_17"/>
</dbReference>
<protein>
    <submittedName>
        <fullName evidence="2">Excisionase family DNA binding protein</fullName>
    </submittedName>
</protein>
<comment type="caution">
    <text evidence="2">The sequence shown here is derived from an EMBL/GenBank/DDBJ whole genome shotgun (WGS) entry which is preliminary data.</text>
</comment>
<proteinExistence type="predicted"/>
<accession>A0A7W8J978</accession>
<dbReference type="SUPFAM" id="SSF46955">
    <property type="entry name" value="Putative DNA-binding domain"/>
    <property type="match status" value="1"/>
</dbReference>
<sequence length="84" mass="9827">MKSLAEKKGEDMNLIDQLRERKTFLSTVEVMDLLRITRNTLCNWVRCGRLTAVRVGNAYLYDPQMLADWLEGRTTSTVRHRRGK</sequence>
<organism evidence="2 3">
    <name type="scientific">Tunturiibacter lichenicola</name>
    <dbReference type="NCBI Taxonomy" id="2051959"/>
    <lineage>
        <taxon>Bacteria</taxon>
        <taxon>Pseudomonadati</taxon>
        <taxon>Acidobacteriota</taxon>
        <taxon>Terriglobia</taxon>
        <taxon>Terriglobales</taxon>
        <taxon>Acidobacteriaceae</taxon>
        <taxon>Tunturiibacter</taxon>
    </lineage>
</organism>
<feature type="domain" description="Helix-turn-helix" evidence="1">
    <location>
        <begin position="24"/>
        <end position="73"/>
    </location>
</feature>
<reference evidence="2 3" key="1">
    <citation type="submission" date="2020-08" db="EMBL/GenBank/DDBJ databases">
        <title>Genomic Encyclopedia of Type Strains, Phase IV (KMG-V): Genome sequencing to study the core and pangenomes of soil and plant-associated prokaryotes.</title>
        <authorList>
            <person name="Whitman W."/>
        </authorList>
    </citation>
    <scope>NUCLEOTIDE SEQUENCE [LARGE SCALE GENOMIC DNA]</scope>
    <source>
        <strain evidence="2 3">M8US30</strain>
    </source>
</reference>
<dbReference type="InterPro" id="IPR009061">
    <property type="entry name" value="DNA-bd_dom_put_sf"/>
</dbReference>
<evidence type="ECO:0000313" key="2">
    <source>
        <dbReference type="EMBL" id="MBB5343806.1"/>
    </source>
</evidence>